<keyword evidence="2" id="KW-1185">Reference proteome</keyword>
<evidence type="ECO:0000313" key="1">
    <source>
        <dbReference type="EMBL" id="GLC24713.1"/>
    </source>
</evidence>
<dbReference type="EMBL" id="BRXS01000002">
    <property type="protein sequence ID" value="GLC24713.1"/>
    <property type="molecule type" value="Genomic_DNA"/>
</dbReference>
<accession>A0AA37QFC9</accession>
<dbReference type="Proteomes" id="UP001161325">
    <property type="component" value="Unassembled WGS sequence"/>
</dbReference>
<dbReference type="RefSeq" id="WP_284349160.1">
    <property type="nucleotide sequence ID" value="NZ_BRXS01000002.1"/>
</dbReference>
<name>A0AA37QFC9_9BACT</name>
<dbReference type="AlphaFoldDB" id="A0AA37QFC9"/>
<organism evidence="1 2">
    <name type="scientific">Roseisolibacter agri</name>
    <dbReference type="NCBI Taxonomy" id="2014610"/>
    <lineage>
        <taxon>Bacteria</taxon>
        <taxon>Pseudomonadati</taxon>
        <taxon>Gemmatimonadota</taxon>
        <taxon>Gemmatimonadia</taxon>
        <taxon>Gemmatimonadales</taxon>
        <taxon>Gemmatimonadaceae</taxon>
        <taxon>Roseisolibacter</taxon>
    </lineage>
</organism>
<reference evidence="1" key="1">
    <citation type="submission" date="2022-08" db="EMBL/GenBank/DDBJ databases">
        <title>Draft genome sequencing of Roseisolibacter agri AW1220.</title>
        <authorList>
            <person name="Tobiishi Y."/>
            <person name="Tonouchi A."/>
        </authorList>
    </citation>
    <scope>NUCLEOTIDE SEQUENCE</scope>
    <source>
        <strain evidence="1">AW1220</strain>
    </source>
</reference>
<evidence type="ECO:0000313" key="2">
    <source>
        <dbReference type="Proteomes" id="UP001161325"/>
    </source>
</evidence>
<gene>
    <name evidence="1" type="ORF">rosag_12260</name>
</gene>
<proteinExistence type="predicted"/>
<protein>
    <submittedName>
        <fullName evidence="1">Uncharacterized protein</fullName>
    </submittedName>
</protein>
<comment type="caution">
    <text evidence="1">The sequence shown here is derived from an EMBL/GenBank/DDBJ whole genome shotgun (WGS) entry which is preliminary data.</text>
</comment>
<sequence length="83" mass="8771">MHPSEQLRSRVAVVVTLTAVVAAGCSRPPQRATPAAGEARATRFDSATVARLCATPDSATLVVGGCQLRDQAPPPELRRRPRP</sequence>